<evidence type="ECO:0000256" key="8">
    <source>
        <dbReference type="SAM" id="Phobius"/>
    </source>
</evidence>
<dbReference type="Proteomes" id="UP000094828">
    <property type="component" value="Unassembled WGS sequence"/>
</dbReference>
<name>A0A1C3EMW6_9PLAN</name>
<dbReference type="InterPro" id="IPR001750">
    <property type="entry name" value="ND/Mrp_TM"/>
</dbReference>
<evidence type="ECO:0000313" key="11">
    <source>
        <dbReference type="Proteomes" id="UP000094828"/>
    </source>
</evidence>
<reference evidence="10 11" key="1">
    <citation type="submission" date="2016-05" db="EMBL/GenBank/DDBJ databases">
        <title>Genomic and physiological characterization of Planctopirus sp. isolated from fresh water lake.</title>
        <authorList>
            <person name="Subhash Y."/>
            <person name="Ramana C."/>
        </authorList>
    </citation>
    <scope>NUCLEOTIDE SEQUENCE [LARGE SCALE GENOMIC DNA]</scope>
    <source>
        <strain evidence="10 11">JC280</strain>
    </source>
</reference>
<gene>
    <name evidence="10" type="ORF">A6X21_02580</name>
</gene>
<feature type="transmembrane region" description="Helical" evidence="8">
    <location>
        <begin position="334"/>
        <end position="356"/>
    </location>
</feature>
<dbReference type="InterPro" id="IPR003918">
    <property type="entry name" value="NADH_UbQ_OxRdtase"/>
</dbReference>
<feature type="transmembrane region" description="Helical" evidence="8">
    <location>
        <begin position="131"/>
        <end position="156"/>
    </location>
</feature>
<accession>A0A1C3EMW6</accession>
<evidence type="ECO:0000256" key="2">
    <source>
        <dbReference type="ARBA" id="ARBA00009025"/>
    </source>
</evidence>
<evidence type="ECO:0000256" key="1">
    <source>
        <dbReference type="ARBA" id="ARBA00004127"/>
    </source>
</evidence>
<dbReference type="RefSeq" id="WP_068846057.1">
    <property type="nucleotide sequence ID" value="NZ_LYDR01000039.1"/>
</dbReference>
<sequence>MTTLVFAMLLLPAIAAVLMLVLDAKATAARARGFALVATVATLILSWSVAYQLPATSQQAGPVTTRWEWRHTWLTLASPAPAPTVVNHEALSPNVIRGQSPEEPKNTASTSKPQDPSTSRSPSGDFINLEFYLGLDGLGMAMILLTTGLCVSAILVSWSEIRERSAEFYAGILILEAGLIGVFLAYDLILFYAFFEFTLLPLFLTIGVWGGPKRRYAAGKFFIYTLAGSLVMLLGLVSLVVETQSLTGISTPFSMPDMARALQDQPLPVETQTILFLLIATGFLIKVPMFPFHTWLPLVHVEAPTAGSVDLAGVLLKLGCYGFLRIAIPMLPDASLTVGQPLVAILAVIGVVYGSLCAYHQTDIKRMVAYSSIAHLGVCMLGLFALNAEGLSGGICMMINHGLATGALFSLVGMIHERYHTRSLTDLGGLASRIPLLSALLVFISFASIGLPGLNGFIGEILSLLGMFQVSAIYAVIGTTGVVLSAWYLLRMVQVGLFGPLREPAGDHSHVSDLTVREGLAIWPLALACLGLGLFPQTLLNLIEPDVKALAVIYYEPDEVIVQKTDAIQPSFAMTNSTAIVTSDQAVETISSIQTGERR</sequence>
<feature type="transmembrane region" description="Helical" evidence="8">
    <location>
        <begin position="192"/>
        <end position="209"/>
    </location>
</feature>
<dbReference type="GO" id="GO:0012505">
    <property type="term" value="C:endomembrane system"/>
    <property type="evidence" value="ECO:0007669"/>
    <property type="project" value="UniProtKB-SubCell"/>
</dbReference>
<dbReference type="NCBIfam" id="TIGR01972">
    <property type="entry name" value="NDH_I_M"/>
    <property type="match status" value="1"/>
</dbReference>
<comment type="subcellular location">
    <subcellularLocation>
        <location evidence="1">Endomembrane system</location>
        <topology evidence="1">Multi-pass membrane protein</topology>
    </subcellularLocation>
    <subcellularLocation>
        <location evidence="6">Membrane</location>
        <topology evidence="6">Multi-pass membrane protein</topology>
    </subcellularLocation>
</comment>
<organism evidence="10 11">
    <name type="scientific">Planctopirus hydrillae</name>
    <dbReference type="NCBI Taxonomy" id="1841610"/>
    <lineage>
        <taxon>Bacteria</taxon>
        <taxon>Pseudomonadati</taxon>
        <taxon>Planctomycetota</taxon>
        <taxon>Planctomycetia</taxon>
        <taxon>Planctomycetales</taxon>
        <taxon>Planctomycetaceae</taxon>
        <taxon>Planctopirus</taxon>
    </lineage>
</organism>
<dbReference type="STRING" id="1841610.A6X21_02580"/>
<dbReference type="EMBL" id="LYDR01000039">
    <property type="protein sequence ID" value="ODA34587.1"/>
    <property type="molecule type" value="Genomic_DNA"/>
</dbReference>
<feature type="domain" description="NADH:quinone oxidoreductase/Mrp antiporter transmembrane" evidence="9">
    <location>
        <begin position="185"/>
        <end position="484"/>
    </location>
</feature>
<feature type="transmembrane region" description="Helical" evidence="8">
    <location>
        <begin position="168"/>
        <end position="186"/>
    </location>
</feature>
<keyword evidence="4 8" id="KW-1133">Transmembrane helix</keyword>
<dbReference type="GO" id="GO:0042773">
    <property type="term" value="P:ATP synthesis coupled electron transport"/>
    <property type="evidence" value="ECO:0007669"/>
    <property type="project" value="InterPro"/>
</dbReference>
<keyword evidence="11" id="KW-1185">Reference proteome</keyword>
<comment type="similarity">
    <text evidence="2">Belongs to the complex I subunit 4 family.</text>
</comment>
<dbReference type="PANTHER" id="PTHR43507:SF1">
    <property type="entry name" value="NADH-UBIQUINONE OXIDOREDUCTASE CHAIN 4"/>
    <property type="match status" value="1"/>
</dbReference>
<dbReference type="Pfam" id="PF00361">
    <property type="entry name" value="Proton_antipo_M"/>
    <property type="match status" value="1"/>
</dbReference>
<feature type="transmembrane region" description="Helical" evidence="8">
    <location>
        <begin position="6"/>
        <end position="22"/>
    </location>
</feature>
<comment type="caution">
    <text evidence="10">The sequence shown here is derived from an EMBL/GenBank/DDBJ whole genome shotgun (WGS) entry which is preliminary data.</text>
</comment>
<dbReference type="GO" id="GO:0003954">
    <property type="term" value="F:NADH dehydrogenase activity"/>
    <property type="evidence" value="ECO:0007669"/>
    <property type="project" value="TreeGrafter"/>
</dbReference>
<evidence type="ECO:0000256" key="6">
    <source>
        <dbReference type="RuleBase" id="RU000320"/>
    </source>
</evidence>
<evidence type="ECO:0000256" key="4">
    <source>
        <dbReference type="ARBA" id="ARBA00022989"/>
    </source>
</evidence>
<feature type="transmembrane region" description="Helical" evidence="8">
    <location>
        <begin position="274"/>
        <end position="296"/>
    </location>
</feature>
<feature type="transmembrane region" description="Helical" evidence="8">
    <location>
        <begin position="34"/>
        <end position="53"/>
    </location>
</feature>
<feature type="transmembrane region" description="Helical" evidence="8">
    <location>
        <begin position="368"/>
        <end position="386"/>
    </location>
</feature>
<evidence type="ECO:0000256" key="7">
    <source>
        <dbReference type="SAM" id="MobiDB-lite"/>
    </source>
</evidence>
<feature type="transmembrane region" description="Helical" evidence="8">
    <location>
        <begin position="221"/>
        <end position="241"/>
    </location>
</feature>
<dbReference type="InterPro" id="IPR010227">
    <property type="entry name" value="NADH_Q_OxRdtase_chainM/4"/>
</dbReference>
<keyword evidence="5 8" id="KW-0472">Membrane</keyword>
<dbReference type="OrthoDB" id="9811718at2"/>
<feature type="transmembrane region" description="Helical" evidence="8">
    <location>
        <begin position="464"/>
        <end position="490"/>
    </location>
</feature>
<dbReference type="GO" id="GO:0016020">
    <property type="term" value="C:membrane"/>
    <property type="evidence" value="ECO:0007669"/>
    <property type="project" value="UniProtKB-SubCell"/>
</dbReference>
<dbReference type="GO" id="GO:0015990">
    <property type="term" value="P:electron transport coupled proton transport"/>
    <property type="evidence" value="ECO:0007669"/>
    <property type="project" value="TreeGrafter"/>
</dbReference>
<proteinExistence type="inferred from homology"/>
<feature type="transmembrane region" description="Helical" evidence="8">
    <location>
        <begin position="436"/>
        <end position="458"/>
    </location>
</feature>
<evidence type="ECO:0000259" key="9">
    <source>
        <dbReference type="Pfam" id="PF00361"/>
    </source>
</evidence>
<evidence type="ECO:0000256" key="3">
    <source>
        <dbReference type="ARBA" id="ARBA00022692"/>
    </source>
</evidence>
<evidence type="ECO:0000256" key="5">
    <source>
        <dbReference type="ARBA" id="ARBA00023136"/>
    </source>
</evidence>
<keyword evidence="3 6" id="KW-0812">Transmembrane</keyword>
<dbReference type="GO" id="GO:0048039">
    <property type="term" value="F:ubiquinone binding"/>
    <property type="evidence" value="ECO:0007669"/>
    <property type="project" value="TreeGrafter"/>
</dbReference>
<protein>
    <submittedName>
        <fullName evidence="10">NADH-quinone oxidoreductase subunit N</fullName>
    </submittedName>
</protein>
<dbReference type="GO" id="GO:0008137">
    <property type="term" value="F:NADH dehydrogenase (ubiquinone) activity"/>
    <property type="evidence" value="ECO:0007669"/>
    <property type="project" value="InterPro"/>
</dbReference>
<dbReference type="AlphaFoldDB" id="A0A1C3EMW6"/>
<feature type="transmembrane region" description="Helical" evidence="8">
    <location>
        <begin position="392"/>
        <end position="415"/>
    </location>
</feature>
<evidence type="ECO:0000313" key="10">
    <source>
        <dbReference type="EMBL" id="ODA34587.1"/>
    </source>
</evidence>
<feature type="transmembrane region" description="Helical" evidence="8">
    <location>
        <begin position="308"/>
        <end position="328"/>
    </location>
</feature>
<feature type="compositionally biased region" description="Polar residues" evidence="7">
    <location>
        <begin position="106"/>
        <end position="122"/>
    </location>
</feature>
<dbReference type="PANTHER" id="PTHR43507">
    <property type="entry name" value="NADH-UBIQUINONE OXIDOREDUCTASE CHAIN 4"/>
    <property type="match status" value="1"/>
</dbReference>
<dbReference type="PRINTS" id="PR01437">
    <property type="entry name" value="NUOXDRDTASE4"/>
</dbReference>
<feature type="region of interest" description="Disordered" evidence="7">
    <location>
        <begin position="96"/>
        <end position="122"/>
    </location>
</feature>